<feature type="domain" description="DUF8212" evidence="2">
    <location>
        <begin position="224"/>
        <end position="260"/>
    </location>
</feature>
<keyword evidence="4" id="KW-1185">Reference proteome</keyword>
<evidence type="ECO:0000259" key="1">
    <source>
        <dbReference type="Pfam" id="PF06985"/>
    </source>
</evidence>
<evidence type="ECO:0000313" key="3">
    <source>
        <dbReference type="EMBL" id="KAK0380883.1"/>
    </source>
</evidence>
<dbReference type="Pfam" id="PF06985">
    <property type="entry name" value="HET"/>
    <property type="match status" value="1"/>
</dbReference>
<feature type="domain" description="Heterokaryon incompatibility" evidence="1">
    <location>
        <begin position="21"/>
        <end position="109"/>
    </location>
</feature>
<sequence>MWLINVDTLQLEEFIEPDFPYAILSHTWASEEVSFQELKNQRDDNVWRKSGYHKIYNTCRVAKSLDLGYVWVDTCCIDKASSAELSEAINSMFRWYNRSWICFAYLLDVNDLAGSATLLENLRASRWFTRGWTLQELIAPKVVTFYNASWQLLGSKDTLSPFLSSITGIDEAILIGKAPLLKVPVATRMSWASKRQTTRTEDSAYCLLGIFDINMPLLYGEGEKAFARLQSEILQETNDLSLLAWASSVTDPERQEEYSGLLAKSPSDFIACSNLKLINNMSLSEDFEVGVTRTKFSIKTVLWYIDGLGNNASTRDEAGYVLPLHYSFLNPDLPKPTSSRSYHDGNSILIGVMIAKTSSGFVRYKPWSLIAQSHSRQGRSAPSLPGIQVLKSWLYDEKAKPLKLVRHLTSEAALEMQSTRLKNAIFVSVDIQLLNDGPFETLHAQPSALWDRLNRVFLDEVKQEAVRNGTEARFLHFCLRSGEKVLLICAITEGLKSRSRQCWAALLNYEEDEMGRWMIDQLGEWDETSASYNTARHMLVLRMGRGGYKLHPSLPALQPCPIEYFATSTTPASRTIRLSDGTEEEVTVSIVPHDAAEGAYEVIVSFKKEPQLSPENSSDAVVD</sequence>
<evidence type="ECO:0008006" key="5">
    <source>
        <dbReference type="Google" id="ProtNLM"/>
    </source>
</evidence>
<organism evidence="3 4">
    <name type="scientific">Colletotrichum limetticola</name>
    <dbReference type="NCBI Taxonomy" id="1209924"/>
    <lineage>
        <taxon>Eukaryota</taxon>
        <taxon>Fungi</taxon>
        <taxon>Dikarya</taxon>
        <taxon>Ascomycota</taxon>
        <taxon>Pezizomycotina</taxon>
        <taxon>Sordariomycetes</taxon>
        <taxon>Hypocreomycetidae</taxon>
        <taxon>Glomerellales</taxon>
        <taxon>Glomerellaceae</taxon>
        <taxon>Colletotrichum</taxon>
        <taxon>Colletotrichum acutatum species complex</taxon>
    </lineage>
</organism>
<protein>
    <recommendedName>
        <fullName evidence="5">HET domain-containing protein</fullName>
    </recommendedName>
</protein>
<dbReference type="EMBL" id="JARUPT010000030">
    <property type="protein sequence ID" value="KAK0380883.1"/>
    <property type="molecule type" value="Genomic_DNA"/>
</dbReference>
<reference evidence="3" key="1">
    <citation type="submission" date="2023-04" db="EMBL/GenBank/DDBJ databases">
        <title>Colletotrichum limetticola genome sequence.</title>
        <authorList>
            <person name="Baroncelli R."/>
        </authorList>
    </citation>
    <scope>NUCLEOTIDE SEQUENCE</scope>
    <source>
        <strain evidence="3">KLA-Anderson</strain>
    </source>
</reference>
<comment type="caution">
    <text evidence="3">The sequence shown here is derived from an EMBL/GenBank/DDBJ whole genome shotgun (WGS) entry which is preliminary data.</text>
</comment>
<proteinExistence type="predicted"/>
<name>A0ABQ9QAV1_9PEZI</name>
<dbReference type="InterPro" id="IPR010730">
    <property type="entry name" value="HET"/>
</dbReference>
<evidence type="ECO:0000259" key="2">
    <source>
        <dbReference type="Pfam" id="PF26640"/>
    </source>
</evidence>
<accession>A0ABQ9QAV1</accession>
<evidence type="ECO:0000313" key="4">
    <source>
        <dbReference type="Proteomes" id="UP001169217"/>
    </source>
</evidence>
<dbReference type="InterPro" id="IPR058525">
    <property type="entry name" value="DUF8212"/>
</dbReference>
<gene>
    <name evidence="3" type="ORF">CLIM01_01747</name>
</gene>
<dbReference type="PANTHER" id="PTHR10622:SF12">
    <property type="entry name" value="HET DOMAIN-CONTAINING PROTEIN"/>
    <property type="match status" value="1"/>
</dbReference>
<dbReference type="Proteomes" id="UP001169217">
    <property type="component" value="Unassembled WGS sequence"/>
</dbReference>
<dbReference type="Pfam" id="PF26640">
    <property type="entry name" value="DUF8212"/>
    <property type="match status" value="1"/>
</dbReference>
<dbReference type="PANTHER" id="PTHR10622">
    <property type="entry name" value="HET DOMAIN-CONTAINING PROTEIN"/>
    <property type="match status" value="1"/>
</dbReference>